<feature type="coiled-coil region" evidence="1">
    <location>
        <begin position="94"/>
        <end position="139"/>
    </location>
</feature>
<dbReference type="EMBL" id="MAYT01000032">
    <property type="protein sequence ID" value="OCA80925.1"/>
    <property type="molecule type" value="Genomic_DNA"/>
</dbReference>
<dbReference type="Gene3D" id="3.30.750.24">
    <property type="entry name" value="STAS domain"/>
    <property type="match status" value="1"/>
</dbReference>
<organism evidence="3 4">
    <name type="scientific">Pseudobacillus wudalianchiensis</name>
    <dbReference type="NCBI Taxonomy" id="1743143"/>
    <lineage>
        <taxon>Bacteria</taxon>
        <taxon>Bacillati</taxon>
        <taxon>Bacillota</taxon>
        <taxon>Bacilli</taxon>
        <taxon>Bacillales</taxon>
        <taxon>Bacillaceae</taxon>
        <taxon>Pseudobacillus</taxon>
    </lineage>
</organism>
<dbReference type="InterPro" id="IPR051932">
    <property type="entry name" value="Bact_StressResp_Reg"/>
</dbReference>
<dbReference type="RefSeq" id="WP_065412368.1">
    <property type="nucleotide sequence ID" value="NZ_MAYT01000032.1"/>
</dbReference>
<evidence type="ECO:0000256" key="1">
    <source>
        <dbReference type="SAM" id="Coils"/>
    </source>
</evidence>
<dbReference type="SUPFAM" id="SSF52091">
    <property type="entry name" value="SpoIIaa-like"/>
    <property type="match status" value="1"/>
</dbReference>
<accession>A0A1B9AAQ7</accession>
<dbReference type="InterPro" id="IPR002645">
    <property type="entry name" value="STAS_dom"/>
</dbReference>
<evidence type="ECO:0000313" key="3">
    <source>
        <dbReference type="EMBL" id="OCA80925.1"/>
    </source>
</evidence>
<dbReference type="AlphaFoldDB" id="A0A1B9AAQ7"/>
<dbReference type="PANTHER" id="PTHR33745">
    <property type="entry name" value="RSBT ANTAGONIST PROTEIN RSBS-RELATED"/>
    <property type="match status" value="1"/>
</dbReference>
<dbReference type="PROSITE" id="PS50801">
    <property type="entry name" value="STAS"/>
    <property type="match status" value="1"/>
</dbReference>
<sequence length="251" mass="28482">MLPCNQPFPVPYIQIDKTGSILAYSETAAELFSMQEGNVLALVDEASKEKVRKFMFEQDESLTVEANLKTKINPIQLFDLHLSWDEQATGHIVLLSKEQRNGQLEDRLLALQERLSSTNFELLEKKDELEKTLVRLRELSGPFITLSAGLAFIPLFGDITKDKIEAIMGQALRSAYEGEYSRIAVDFTAVGKIEKEGVNKLLELFKMLKYMNGAQVEVVGMKPQHSQIMNSFQRDWPFSFAPSLAYILQEK</sequence>
<protein>
    <recommendedName>
        <fullName evidence="2">STAS domain-containing protein</fullName>
    </recommendedName>
</protein>
<gene>
    <name evidence="3" type="ORF">A8F95_17635</name>
</gene>
<name>A0A1B9AAQ7_9BACI</name>
<evidence type="ECO:0000259" key="2">
    <source>
        <dbReference type="PROSITE" id="PS50801"/>
    </source>
</evidence>
<dbReference type="InterPro" id="IPR036513">
    <property type="entry name" value="STAS_dom_sf"/>
</dbReference>
<dbReference type="Proteomes" id="UP000092578">
    <property type="component" value="Unassembled WGS sequence"/>
</dbReference>
<comment type="caution">
    <text evidence="3">The sequence shown here is derived from an EMBL/GenBank/DDBJ whole genome shotgun (WGS) entry which is preliminary data.</text>
</comment>
<proteinExistence type="predicted"/>
<keyword evidence="1" id="KW-0175">Coiled coil</keyword>
<reference evidence="4" key="1">
    <citation type="submission" date="2016-05" db="EMBL/GenBank/DDBJ databases">
        <authorList>
            <person name="Liu B."/>
            <person name="Wang J."/>
            <person name="Zhu Y."/>
            <person name="Liu G."/>
            <person name="Chen Q."/>
            <person name="Chen Z."/>
            <person name="Lan J."/>
            <person name="Che J."/>
            <person name="Ge C."/>
            <person name="Shi H."/>
            <person name="Pan Z."/>
            <person name="Liu X."/>
        </authorList>
    </citation>
    <scope>NUCLEOTIDE SEQUENCE [LARGE SCALE GENOMIC DNA]</scope>
    <source>
        <strain evidence="4">FJAT-27215</strain>
    </source>
</reference>
<keyword evidence="4" id="KW-1185">Reference proteome</keyword>
<evidence type="ECO:0000313" key="4">
    <source>
        <dbReference type="Proteomes" id="UP000092578"/>
    </source>
</evidence>
<feature type="domain" description="STAS" evidence="2">
    <location>
        <begin position="140"/>
        <end position="234"/>
    </location>
</feature>